<dbReference type="Gene3D" id="3.30.1370.160">
    <property type="match status" value="1"/>
</dbReference>
<evidence type="ECO:0000256" key="1">
    <source>
        <dbReference type="PROSITE-ProRule" id="PRU00182"/>
    </source>
</evidence>
<dbReference type="InterPro" id="IPR012677">
    <property type="entry name" value="Nucleotide-bd_a/b_plait_sf"/>
</dbReference>
<dbReference type="SMART" id="SM00363">
    <property type="entry name" value="S4"/>
    <property type="match status" value="1"/>
</dbReference>
<dbReference type="Gene3D" id="3.30.70.330">
    <property type="match status" value="1"/>
</dbReference>
<dbReference type="Pfam" id="PF17774">
    <property type="entry name" value="YlmH_RBD"/>
    <property type="match status" value="1"/>
</dbReference>
<comment type="caution">
    <text evidence="3">The sequence shown here is derived from an EMBL/GenBank/DDBJ whole genome shotgun (WGS) entry which is preliminary data.</text>
</comment>
<keyword evidence="1" id="KW-0694">RNA-binding</keyword>
<sequence length="258" mass="29869">MRDYQFLAHFRKEEHAFIERCFDWIYQASVRHQEVVTPFLDPREQYILGTLVRREHRDILMAIDGGYGTAERCRVCIYPNYILPNEQSFSLLFLRMTSESTLEHREVLGSILGLGIQRHMLGDILPNSDGADLILAKEMKDYVMGTLTKVGRKGIIISEIVRDQLWTDHQAGIEQHTIVSSLRLDTIIAAVCRISRSKSVDLVRLGKCKVNWQKIDRPDYFVTTGDVISVRGYGRIRLMEVRESTKKGKLPIRYLRNL</sequence>
<organism evidence="3 4">
    <name type="scientific">Shimazuella alba</name>
    <dbReference type="NCBI Taxonomy" id="2690964"/>
    <lineage>
        <taxon>Bacteria</taxon>
        <taxon>Bacillati</taxon>
        <taxon>Bacillota</taxon>
        <taxon>Bacilli</taxon>
        <taxon>Bacillales</taxon>
        <taxon>Thermoactinomycetaceae</taxon>
        <taxon>Shimazuella</taxon>
    </lineage>
</organism>
<evidence type="ECO:0000313" key="3">
    <source>
        <dbReference type="EMBL" id="MXQ53429.1"/>
    </source>
</evidence>
<dbReference type="Pfam" id="PF01479">
    <property type="entry name" value="S4"/>
    <property type="match status" value="1"/>
</dbReference>
<dbReference type="AlphaFoldDB" id="A0A6I4VPF3"/>
<evidence type="ECO:0000313" key="4">
    <source>
        <dbReference type="Proteomes" id="UP000430692"/>
    </source>
</evidence>
<dbReference type="Gene3D" id="3.10.290.10">
    <property type="entry name" value="RNA-binding S4 domain"/>
    <property type="match status" value="1"/>
</dbReference>
<gene>
    <name evidence="3" type="ORF">GSM42_06740</name>
</gene>
<evidence type="ECO:0000259" key="2">
    <source>
        <dbReference type="SMART" id="SM00363"/>
    </source>
</evidence>
<dbReference type="EMBL" id="WUUL01000003">
    <property type="protein sequence ID" value="MXQ53429.1"/>
    <property type="molecule type" value="Genomic_DNA"/>
</dbReference>
<dbReference type="RefSeq" id="WP_160800775.1">
    <property type="nucleotide sequence ID" value="NZ_WUUL01000003.1"/>
</dbReference>
<dbReference type="PROSITE" id="PS50889">
    <property type="entry name" value="S4"/>
    <property type="match status" value="1"/>
</dbReference>
<dbReference type="InterPro" id="IPR040591">
    <property type="entry name" value="RqcP2_RBD"/>
</dbReference>
<dbReference type="PANTHER" id="PTHR13633:SF3">
    <property type="entry name" value="MITOCHONDRIAL TRANSCRIPTION RESCUE FACTOR 1"/>
    <property type="match status" value="1"/>
</dbReference>
<protein>
    <recommendedName>
        <fullName evidence="2">RNA-binding S4 domain-containing protein</fullName>
    </recommendedName>
</protein>
<dbReference type="Proteomes" id="UP000430692">
    <property type="component" value="Unassembled WGS sequence"/>
</dbReference>
<keyword evidence="4" id="KW-1185">Reference proteome</keyword>
<proteinExistence type="predicted"/>
<accession>A0A6I4VPF3</accession>
<dbReference type="GO" id="GO:0003723">
    <property type="term" value="F:RNA binding"/>
    <property type="evidence" value="ECO:0007669"/>
    <property type="project" value="UniProtKB-KW"/>
</dbReference>
<dbReference type="InterPro" id="IPR036986">
    <property type="entry name" value="S4_RNA-bd_sf"/>
</dbReference>
<feature type="domain" description="RNA-binding S4" evidence="2">
    <location>
        <begin position="182"/>
        <end position="251"/>
    </location>
</feature>
<reference evidence="3 4" key="1">
    <citation type="submission" date="2019-12" db="EMBL/GenBank/DDBJ databases">
        <title>Whole-genome analyses of novel actinobacteria.</title>
        <authorList>
            <person name="Sahin N."/>
            <person name="Saygin H."/>
        </authorList>
    </citation>
    <scope>NUCLEOTIDE SEQUENCE [LARGE SCALE GENOMIC DNA]</scope>
    <source>
        <strain evidence="3 4">KC615</strain>
    </source>
</reference>
<dbReference type="CDD" id="cd00165">
    <property type="entry name" value="S4"/>
    <property type="match status" value="1"/>
</dbReference>
<dbReference type="InterPro" id="IPR002942">
    <property type="entry name" value="S4_RNA-bd"/>
</dbReference>
<dbReference type="SUPFAM" id="SSF55174">
    <property type="entry name" value="Alpha-L RNA-binding motif"/>
    <property type="match status" value="1"/>
</dbReference>
<dbReference type="PANTHER" id="PTHR13633">
    <property type="entry name" value="MITOCHONDRIAL TRANSCRIPTION RESCUE FACTOR 1"/>
    <property type="match status" value="1"/>
</dbReference>
<name>A0A6I4VPF3_9BACL</name>